<dbReference type="InterPro" id="IPR052250">
    <property type="entry name" value="PDI_TMX3"/>
</dbReference>
<keyword evidence="3 5" id="KW-1133">Transmembrane helix</keyword>
<evidence type="ECO:0000259" key="6">
    <source>
        <dbReference type="PROSITE" id="PS51352"/>
    </source>
</evidence>
<organism evidence="7">
    <name type="scientific">viral metagenome</name>
    <dbReference type="NCBI Taxonomy" id="1070528"/>
    <lineage>
        <taxon>unclassified sequences</taxon>
        <taxon>metagenomes</taxon>
        <taxon>organismal metagenomes</taxon>
    </lineage>
</organism>
<dbReference type="GO" id="GO:0005783">
    <property type="term" value="C:endoplasmic reticulum"/>
    <property type="evidence" value="ECO:0007669"/>
    <property type="project" value="TreeGrafter"/>
</dbReference>
<dbReference type="AlphaFoldDB" id="A0A6C0D913"/>
<evidence type="ECO:0000256" key="1">
    <source>
        <dbReference type="ARBA" id="ARBA00004167"/>
    </source>
</evidence>
<comment type="subcellular location">
    <subcellularLocation>
        <location evidence="1">Membrane</location>
        <topology evidence="1">Single-pass membrane protein</topology>
    </subcellularLocation>
</comment>
<dbReference type="InterPro" id="IPR036249">
    <property type="entry name" value="Thioredoxin-like_sf"/>
</dbReference>
<dbReference type="PANTHER" id="PTHR46426:SF1">
    <property type="entry name" value="PROTEIN DISULFIDE-ISOMERASE TMX3"/>
    <property type="match status" value="1"/>
</dbReference>
<evidence type="ECO:0000256" key="2">
    <source>
        <dbReference type="ARBA" id="ARBA00022692"/>
    </source>
</evidence>
<evidence type="ECO:0000313" key="7">
    <source>
        <dbReference type="EMBL" id="QHT12842.1"/>
    </source>
</evidence>
<dbReference type="EMBL" id="MN739551">
    <property type="protein sequence ID" value="QHT12842.1"/>
    <property type="molecule type" value="Genomic_DNA"/>
</dbReference>
<dbReference type="PROSITE" id="PS51352">
    <property type="entry name" value="THIOREDOXIN_2"/>
    <property type="match status" value="1"/>
</dbReference>
<dbReference type="PANTHER" id="PTHR46426">
    <property type="entry name" value="PROTEIN DISULFIDE-ISOMERASE TMX3"/>
    <property type="match status" value="1"/>
</dbReference>
<accession>A0A6C0D913</accession>
<keyword evidence="2 5" id="KW-0812">Transmembrane</keyword>
<dbReference type="InterPro" id="IPR013766">
    <property type="entry name" value="Thioredoxin_domain"/>
</dbReference>
<dbReference type="SUPFAM" id="SSF52833">
    <property type="entry name" value="Thioredoxin-like"/>
    <property type="match status" value="1"/>
</dbReference>
<keyword evidence="4 5" id="KW-0472">Membrane</keyword>
<evidence type="ECO:0000256" key="3">
    <source>
        <dbReference type="ARBA" id="ARBA00022989"/>
    </source>
</evidence>
<sequence length="149" mass="16997">MLPSFSWKIAGIIIFTIILAVIGYFIYKSTQDKTDSNYTPNNEGMTDGSSNGKDVEIMLFHTDWCPHCKTAKPEWEQVKAEFDGKQVNGRNIIFTDVNCTNESPDVERMMNAYKIEGYPTIKLIKDNQIIDFDAKPTKDTLKQFINTTV</sequence>
<feature type="transmembrane region" description="Helical" evidence="5">
    <location>
        <begin position="6"/>
        <end position="27"/>
    </location>
</feature>
<dbReference type="GO" id="GO:0016020">
    <property type="term" value="C:membrane"/>
    <property type="evidence" value="ECO:0007669"/>
    <property type="project" value="UniProtKB-SubCell"/>
</dbReference>
<protein>
    <recommendedName>
        <fullName evidence="6">Thioredoxin domain-containing protein</fullName>
    </recommendedName>
</protein>
<name>A0A6C0D913_9ZZZZ</name>
<feature type="domain" description="Thioredoxin" evidence="6">
    <location>
        <begin position="28"/>
        <end position="149"/>
    </location>
</feature>
<dbReference type="CDD" id="cd02961">
    <property type="entry name" value="PDI_a_family"/>
    <property type="match status" value="1"/>
</dbReference>
<evidence type="ECO:0000256" key="4">
    <source>
        <dbReference type="ARBA" id="ARBA00023136"/>
    </source>
</evidence>
<proteinExistence type="predicted"/>
<dbReference type="Pfam" id="PF00085">
    <property type="entry name" value="Thioredoxin"/>
    <property type="match status" value="1"/>
</dbReference>
<reference evidence="7" key="1">
    <citation type="journal article" date="2020" name="Nature">
        <title>Giant virus diversity and host interactions through global metagenomics.</title>
        <authorList>
            <person name="Schulz F."/>
            <person name="Roux S."/>
            <person name="Paez-Espino D."/>
            <person name="Jungbluth S."/>
            <person name="Walsh D.A."/>
            <person name="Denef V.J."/>
            <person name="McMahon K.D."/>
            <person name="Konstantinidis K.T."/>
            <person name="Eloe-Fadrosh E.A."/>
            <person name="Kyrpides N.C."/>
            <person name="Woyke T."/>
        </authorList>
    </citation>
    <scope>NUCLEOTIDE SEQUENCE</scope>
    <source>
        <strain evidence="7">GVMAG-M-3300023174-130</strain>
    </source>
</reference>
<dbReference type="Gene3D" id="3.40.30.10">
    <property type="entry name" value="Glutaredoxin"/>
    <property type="match status" value="1"/>
</dbReference>
<evidence type="ECO:0000256" key="5">
    <source>
        <dbReference type="SAM" id="Phobius"/>
    </source>
</evidence>